<feature type="region of interest" description="Disordered" evidence="1">
    <location>
        <begin position="1078"/>
        <end position="1160"/>
    </location>
</feature>
<sequence>MHPTIERGANENIAGPPILDGPCSPELPEPSNSVSVPLSDLWAAISNSRYRSLGGELERDVFEELQEALSAHAELFSSPFSRSHLSVHPYFAHEGVDDQDDFGIEIPDGDHPSYVPMRSKLTPEHPTYPWPNKALFITTLLFSSPRLPFSEPQMKAVLDWAKVLGARDVPSLYALKQHHKYLQDVVGDPTRKVVSPYGNIFYVNDIANAIAKDYANPLTRFAMQDFPEDGGDGMSQVFHGEKLLRELPSPPAARVDGTIYFVDELLQDSSGGYFVPERFFLAMSDVALGGATHGMERRKELYALGRSVERTDAGFVVNDYQEILPTSAFKRLFEDIAFDPNELACGLTESSKKYASLTPNPWRKKSGGRMVYRVPLIIFMDDVSGNISKQWNKHFVIYMSNASLPREMLDQEFNVRFVTSSPHASPMELMHAMKESVMQAAESGVIAWDCRDQEEVLLIPEGLFHAGDNPMQAELCSQAGLTCNFFCRTCHVGGTKEYKGSDSGYRTIFEPGSLRTPAETMSGIRSQLSKAMLPGATDKVKTSVSSTGVRDTLSSTILHTLIEMGKRLRKRGASTMNESDVKKELEKELATLLNGHGLEDMINPLLGMPGVNIHLDTPTEILHTVLLGVVKYFWGQTVFLIEKAKLLDVFQSRLDSIEHDALNAPSLNAKYMCGYKGSLIGKHFKSLAQVMPFVIYDLVPQDVVNAWTTVGQLVVLLWHTEITNLEVYLAKLSRMIEDFLNVTAKCAPSILISKPKFHFLVHLPAYIRRFGPAIAFSTERFESFNYVFRLSCIHSSRHGPSQDSCQRFARLDIVKHIVTGGYWYEKELKRWVRASPFVLDYLYEHPAQAKLLGVKLDDDEDKSGTGEFCRVNKSGKSEVSKSVKWESTLCAKFSTVSPQACKSEYHRGHAFIAKEGDKVEIGGHVILAHSSSHTGFVIGRVCEILIGDPLGRIVSHVATQLFTFAPELHPLLHLPCVELSDETVVVHPSDILCGVNLQHNCIDAKCTKLVNRAIQQERTLTQRTKRIIQHEPTPKYFLNTFSIHNYSLIRAVVPPSLQEPPPRVLPVDVDKVRTLAAQQIRQKKAQHQGQLDVGTGVPQEGSASDALAHPAFDQPVAKKNTRKRGAKNPPTAASNATQPTAAPSVILPPLPPQEGSASDALACPAFDQPVAKKNTRKRGANPPPTAASNVTQPPAAPSVMPLPPPPPAVMIPSIVPSLPTAVATHSLRSHPHPAQMQHDHFSPPSTALQHPSMYSQPHHQPLEGSSLHSAQIQYNYSSPPSESAAHSLMYHRLHQLPPQGSHSAVYSAQMQYNHSSPPSAAHSLMYHRLPPQAFHSHPAETQYNGPMHPPPGPLIVPHQPYDQLPLQMRSSQLTDPRYHMGFPQYASGALYFP</sequence>
<name>A0AAD4G688_BOLED</name>
<feature type="compositionally biased region" description="Polar residues" evidence="1">
    <location>
        <begin position="1243"/>
        <end position="1258"/>
    </location>
</feature>
<comment type="caution">
    <text evidence="2">The sequence shown here is derived from an EMBL/GenBank/DDBJ whole genome shotgun (WGS) entry which is preliminary data.</text>
</comment>
<evidence type="ECO:0000313" key="3">
    <source>
        <dbReference type="Proteomes" id="UP001194468"/>
    </source>
</evidence>
<gene>
    <name evidence="2" type="ORF">L210DRAFT_3616068</name>
</gene>
<feature type="compositionally biased region" description="Polar residues" evidence="1">
    <location>
        <begin position="1131"/>
        <end position="1141"/>
    </location>
</feature>
<evidence type="ECO:0000256" key="1">
    <source>
        <dbReference type="SAM" id="MobiDB-lite"/>
    </source>
</evidence>
<organism evidence="2 3">
    <name type="scientific">Boletus edulis BED1</name>
    <dbReference type="NCBI Taxonomy" id="1328754"/>
    <lineage>
        <taxon>Eukaryota</taxon>
        <taxon>Fungi</taxon>
        <taxon>Dikarya</taxon>
        <taxon>Basidiomycota</taxon>
        <taxon>Agaricomycotina</taxon>
        <taxon>Agaricomycetes</taxon>
        <taxon>Agaricomycetidae</taxon>
        <taxon>Boletales</taxon>
        <taxon>Boletineae</taxon>
        <taxon>Boletaceae</taxon>
        <taxon>Boletoideae</taxon>
        <taxon>Boletus</taxon>
    </lineage>
</organism>
<dbReference type="Proteomes" id="UP001194468">
    <property type="component" value="Unassembled WGS sequence"/>
</dbReference>
<dbReference type="PANTHER" id="PTHR31912">
    <property type="entry name" value="IP13529P"/>
    <property type="match status" value="1"/>
</dbReference>
<feature type="region of interest" description="Disordered" evidence="1">
    <location>
        <begin position="1"/>
        <end position="32"/>
    </location>
</feature>
<dbReference type="PANTHER" id="PTHR31912:SF34">
    <property type="entry name" value="NOTOCHORD-RELATED PROTEIN"/>
    <property type="match status" value="1"/>
</dbReference>
<protein>
    <submittedName>
        <fullName evidence="2">Uncharacterized protein</fullName>
    </submittedName>
</protein>
<feature type="region of interest" description="Disordered" evidence="1">
    <location>
        <begin position="1231"/>
        <end position="1263"/>
    </location>
</feature>
<reference evidence="2" key="1">
    <citation type="submission" date="2019-10" db="EMBL/GenBank/DDBJ databases">
        <authorList>
            <consortium name="DOE Joint Genome Institute"/>
            <person name="Kuo A."/>
            <person name="Miyauchi S."/>
            <person name="Kiss E."/>
            <person name="Drula E."/>
            <person name="Kohler A."/>
            <person name="Sanchez-Garcia M."/>
            <person name="Andreopoulos B."/>
            <person name="Barry K.W."/>
            <person name="Bonito G."/>
            <person name="Buee M."/>
            <person name="Carver A."/>
            <person name="Chen C."/>
            <person name="Cichocki N."/>
            <person name="Clum A."/>
            <person name="Culley D."/>
            <person name="Crous P.W."/>
            <person name="Fauchery L."/>
            <person name="Girlanda M."/>
            <person name="Hayes R."/>
            <person name="Keri Z."/>
            <person name="LaButti K."/>
            <person name="Lipzen A."/>
            <person name="Lombard V."/>
            <person name="Magnuson J."/>
            <person name="Maillard F."/>
            <person name="Morin E."/>
            <person name="Murat C."/>
            <person name="Nolan M."/>
            <person name="Ohm R."/>
            <person name="Pangilinan J."/>
            <person name="Pereira M."/>
            <person name="Perotto S."/>
            <person name="Peter M."/>
            <person name="Riley R."/>
            <person name="Sitrit Y."/>
            <person name="Stielow B."/>
            <person name="Szollosi G."/>
            <person name="Zifcakova L."/>
            <person name="Stursova M."/>
            <person name="Spatafora J.W."/>
            <person name="Tedersoo L."/>
            <person name="Vaario L.-M."/>
            <person name="Yamada A."/>
            <person name="Yan M."/>
            <person name="Wang P."/>
            <person name="Xu J."/>
            <person name="Bruns T."/>
            <person name="Baldrian P."/>
            <person name="Vilgalys R."/>
            <person name="Henrissat B."/>
            <person name="Grigoriev I.V."/>
            <person name="Hibbett D."/>
            <person name="Nagy L.G."/>
            <person name="Martin F.M."/>
        </authorList>
    </citation>
    <scope>NUCLEOTIDE SEQUENCE</scope>
    <source>
        <strain evidence="2">BED1</strain>
    </source>
</reference>
<keyword evidence="3" id="KW-1185">Reference proteome</keyword>
<proteinExistence type="predicted"/>
<evidence type="ECO:0000313" key="2">
    <source>
        <dbReference type="EMBL" id="KAF8417184.1"/>
    </source>
</evidence>
<dbReference type="EMBL" id="WHUW01000229">
    <property type="protein sequence ID" value="KAF8417184.1"/>
    <property type="molecule type" value="Genomic_DNA"/>
</dbReference>
<feature type="region of interest" description="Disordered" evidence="1">
    <location>
        <begin position="1173"/>
        <end position="1197"/>
    </location>
</feature>
<reference evidence="2" key="2">
    <citation type="journal article" date="2020" name="Nat. Commun.">
        <title>Large-scale genome sequencing of mycorrhizal fungi provides insights into the early evolution of symbiotic traits.</title>
        <authorList>
            <person name="Miyauchi S."/>
            <person name="Kiss E."/>
            <person name="Kuo A."/>
            <person name="Drula E."/>
            <person name="Kohler A."/>
            <person name="Sanchez-Garcia M."/>
            <person name="Morin E."/>
            <person name="Andreopoulos B."/>
            <person name="Barry K.W."/>
            <person name="Bonito G."/>
            <person name="Buee M."/>
            <person name="Carver A."/>
            <person name="Chen C."/>
            <person name="Cichocki N."/>
            <person name="Clum A."/>
            <person name="Culley D."/>
            <person name="Crous P.W."/>
            <person name="Fauchery L."/>
            <person name="Girlanda M."/>
            <person name="Hayes R.D."/>
            <person name="Keri Z."/>
            <person name="LaButti K."/>
            <person name="Lipzen A."/>
            <person name="Lombard V."/>
            <person name="Magnuson J."/>
            <person name="Maillard F."/>
            <person name="Murat C."/>
            <person name="Nolan M."/>
            <person name="Ohm R.A."/>
            <person name="Pangilinan J."/>
            <person name="Pereira M.F."/>
            <person name="Perotto S."/>
            <person name="Peter M."/>
            <person name="Pfister S."/>
            <person name="Riley R."/>
            <person name="Sitrit Y."/>
            <person name="Stielow J.B."/>
            <person name="Szollosi G."/>
            <person name="Zifcakova L."/>
            <person name="Stursova M."/>
            <person name="Spatafora J.W."/>
            <person name="Tedersoo L."/>
            <person name="Vaario L.M."/>
            <person name="Yamada A."/>
            <person name="Yan M."/>
            <person name="Wang P."/>
            <person name="Xu J."/>
            <person name="Bruns T."/>
            <person name="Baldrian P."/>
            <person name="Vilgalys R."/>
            <person name="Dunand C."/>
            <person name="Henrissat B."/>
            <person name="Grigoriev I.V."/>
            <person name="Hibbett D."/>
            <person name="Nagy L.G."/>
            <person name="Martin F.M."/>
        </authorList>
    </citation>
    <scope>NUCLEOTIDE SEQUENCE</scope>
    <source>
        <strain evidence="2">BED1</strain>
    </source>
</reference>
<accession>A0AAD4G688</accession>